<dbReference type="GO" id="GO:0004222">
    <property type="term" value="F:metalloendopeptidase activity"/>
    <property type="evidence" value="ECO:0007669"/>
    <property type="project" value="InterPro"/>
</dbReference>
<reference evidence="8" key="2">
    <citation type="submission" date="2021-09" db="EMBL/GenBank/DDBJ databases">
        <authorList>
            <person name="Gilroy R."/>
        </authorList>
    </citation>
    <scope>NUCLEOTIDE SEQUENCE</scope>
    <source>
        <strain evidence="8">CHK173-2119</strain>
    </source>
</reference>
<dbReference type="Pfam" id="PF00004">
    <property type="entry name" value="AAA"/>
    <property type="match status" value="1"/>
</dbReference>
<evidence type="ECO:0000256" key="6">
    <source>
        <dbReference type="SAM" id="Phobius"/>
    </source>
</evidence>
<dbReference type="InterPro" id="IPR003959">
    <property type="entry name" value="ATPase_AAA_core"/>
</dbReference>
<evidence type="ECO:0000256" key="1">
    <source>
        <dbReference type="ARBA" id="ARBA00022670"/>
    </source>
</evidence>
<evidence type="ECO:0000256" key="4">
    <source>
        <dbReference type="ARBA" id="ARBA00022989"/>
    </source>
</evidence>
<comment type="caution">
    <text evidence="8">The sequence shown here is derived from an EMBL/GenBank/DDBJ whole genome shotgun (WGS) entry which is preliminary data.</text>
</comment>
<dbReference type="GO" id="GO:0006508">
    <property type="term" value="P:proteolysis"/>
    <property type="evidence" value="ECO:0007669"/>
    <property type="project" value="UniProtKB-KW"/>
</dbReference>
<accession>A0A921B3S8</accession>
<dbReference type="GO" id="GO:0008270">
    <property type="term" value="F:zinc ion binding"/>
    <property type="evidence" value="ECO:0007669"/>
    <property type="project" value="InterPro"/>
</dbReference>
<feature type="non-terminal residue" evidence="8">
    <location>
        <position position="306"/>
    </location>
</feature>
<dbReference type="GO" id="GO:0004176">
    <property type="term" value="F:ATP-dependent peptidase activity"/>
    <property type="evidence" value="ECO:0007669"/>
    <property type="project" value="InterPro"/>
</dbReference>
<name>A0A921B3S8_9LACO</name>
<evidence type="ECO:0000256" key="3">
    <source>
        <dbReference type="ARBA" id="ARBA00022801"/>
    </source>
</evidence>
<evidence type="ECO:0000313" key="9">
    <source>
        <dbReference type="Proteomes" id="UP000774947"/>
    </source>
</evidence>
<keyword evidence="2 6" id="KW-0812">Transmembrane</keyword>
<dbReference type="InterPro" id="IPR027417">
    <property type="entry name" value="P-loop_NTPase"/>
</dbReference>
<gene>
    <name evidence="8" type="ORF">K8W17_05505</name>
</gene>
<keyword evidence="5 6" id="KW-0472">Membrane</keyword>
<reference evidence="8" key="1">
    <citation type="journal article" date="2021" name="PeerJ">
        <title>Extensive microbial diversity within the chicken gut microbiome revealed by metagenomics and culture.</title>
        <authorList>
            <person name="Gilroy R."/>
            <person name="Ravi A."/>
            <person name="Getino M."/>
            <person name="Pursley I."/>
            <person name="Horton D.L."/>
            <person name="Alikhan N.F."/>
            <person name="Baker D."/>
            <person name="Gharbi K."/>
            <person name="Hall N."/>
            <person name="Watson M."/>
            <person name="Adriaenssens E.M."/>
            <person name="Foster-Nyarko E."/>
            <person name="Jarju S."/>
            <person name="Secka A."/>
            <person name="Antonio M."/>
            <person name="Oren A."/>
            <person name="Chaudhuri R.R."/>
            <person name="La Ragione R."/>
            <person name="Hildebrand F."/>
            <person name="Pallen M.J."/>
        </authorList>
    </citation>
    <scope>NUCLEOTIDE SEQUENCE</scope>
    <source>
        <strain evidence="8">CHK173-2119</strain>
    </source>
</reference>
<dbReference type="EMBL" id="DYXY01000139">
    <property type="protein sequence ID" value="HJE15515.1"/>
    <property type="molecule type" value="Genomic_DNA"/>
</dbReference>
<dbReference type="GO" id="GO:0016887">
    <property type="term" value="F:ATP hydrolysis activity"/>
    <property type="evidence" value="ECO:0007669"/>
    <property type="project" value="InterPro"/>
</dbReference>
<dbReference type="Proteomes" id="UP000774947">
    <property type="component" value="Unassembled WGS sequence"/>
</dbReference>
<keyword evidence="3" id="KW-0378">Hydrolase</keyword>
<keyword evidence="4 6" id="KW-1133">Transmembrane helix</keyword>
<feature type="domain" description="AAA+ ATPase" evidence="7">
    <location>
        <begin position="221"/>
        <end position="303"/>
    </location>
</feature>
<dbReference type="InterPro" id="IPR011546">
    <property type="entry name" value="Pept_M41_FtsH_extracell"/>
</dbReference>
<dbReference type="PANTHER" id="PTHR23076:SF113">
    <property type="entry name" value="ATP-DEPENDENT ZINC METALLOPROTEASE FTSH 1, CHLOROPLASTIC-RELATED"/>
    <property type="match status" value="1"/>
</dbReference>
<dbReference type="Pfam" id="PF06480">
    <property type="entry name" value="FtsH_ext"/>
    <property type="match status" value="1"/>
</dbReference>
<keyword evidence="1" id="KW-0645">Protease</keyword>
<dbReference type="SUPFAM" id="SSF52540">
    <property type="entry name" value="P-loop containing nucleoside triphosphate hydrolases"/>
    <property type="match status" value="1"/>
</dbReference>
<proteinExistence type="predicted"/>
<feature type="transmembrane region" description="Helical" evidence="6">
    <location>
        <begin position="12"/>
        <end position="30"/>
    </location>
</feature>
<organism evidence="8 9">
    <name type="scientific">Lapidilactobacillus dextrinicus</name>
    <dbReference type="NCBI Taxonomy" id="51664"/>
    <lineage>
        <taxon>Bacteria</taxon>
        <taxon>Bacillati</taxon>
        <taxon>Bacillota</taxon>
        <taxon>Bacilli</taxon>
        <taxon>Lactobacillales</taxon>
        <taxon>Lactobacillaceae</taxon>
        <taxon>Lapidilactobacillus</taxon>
    </lineage>
</organism>
<dbReference type="FunFam" id="3.40.50.300:FF:002568">
    <property type="entry name" value="Cell division protein (FtsH)"/>
    <property type="match status" value="1"/>
</dbReference>
<evidence type="ECO:0000259" key="7">
    <source>
        <dbReference type="SMART" id="SM00382"/>
    </source>
</evidence>
<dbReference type="AlphaFoldDB" id="A0A921B3S8"/>
<evidence type="ECO:0000313" key="8">
    <source>
        <dbReference type="EMBL" id="HJE15515.1"/>
    </source>
</evidence>
<dbReference type="InterPro" id="IPR003593">
    <property type="entry name" value="AAA+_ATPase"/>
</dbReference>
<evidence type="ECO:0000256" key="2">
    <source>
        <dbReference type="ARBA" id="ARBA00022692"/>
    </source>
</evidence>
<dbReference type="Gene3D" id="3.40.50.300">
    <property type="entry name" value="P-loop containing nucleotide triphosphate hydrolases"/>
    <property type="match status" value="1"/>
</dbReference>
<dbReference type="GO" id="GO:0005524">
    <property type="term" value="F:ATP binding"/>
    <property type="evidence" value="ECO:0007669"/>
    <property type="project" value="InterPro"/>
</dbReference>
<sequence>MKNNRNRLLNNGLFYIIVFVAIVGGISFFFNHGNSGSTQSVSMSEFTSQLKAGKVKEFSVQPANGVYQISGAYKTAQKSSTPATGLLGQASSTSVTGFTTTLLPNDTSLAQVTKLAQNKDVTVHAKEESQSGVWISLLTMLLPTVLLFVFFYFMMNQSGQGGGSGRGVMNFGKSKAKPQDPKKNQVRFSDVAGAEEEKQELVEVVEFLKNPKKFSALGARIPKGVLLEGPPGTGKTLLARAVAGEAGVPFFSISGSDFVEMFVGVGASRVRDLFENAKKNAPAIIFIDEIDAVGRQRGSGTGGGND</sequence>
<dbReference type="GO" id="GO:0016020">
    <property type="term" value="C:membrane"/>
    <property type="evidence" value="ECO:0007669"/>
    <property type="project" value="InterPro"/>
</dbReference>
<dbReference type="PANTHER" id="PTHR23076">
    <property type="entry name" value="METALLOPROTEASE M41 FTSH"/>
    <property type="match status" value="1"/>
</dbReference>
<evidence type="ECO:0000256" key="5">
    <source>
        <dbReference type="ARBA" id="ARBA00023136"/>
    </source>
</evidence>
<protein>
    <submittedName>
        <fullName evidence="8">ATP-dependent metallopeptidase FtsH/Yme1/Tma family protein</fullName>
    </submittedName>
</protein>
<feature type="transmembrane region" description="Helical" evidence="6">
    <location>
        <begin position="133"/>
        <end position="154"/>
    </location>
</feature>
<dbReference type="SMART" id="SM00382">
    <property type="entry name" value="AAA"/>
    <property type="match status" value="1"/>
</dbReference>